<gene>
    <name evidence="3" type="ORF">G5C65_28375</name>
</gene>
<dbReference type="RefSeq" id="WP_165301876.1">
    <property type="nucleotide sequence ID" value="NZ_JAAKZZ010000414.1"/>
</dbReference>
<feature type="domain" description="Transcription regulator BetR N-terminal" evidence="2">
    <location>
        <begin position="21"/>
        <end position="88"/>
    </location>
</feature>
<dbReference type="InterPro" id="IPR013975">
    <property type="entry name" value="Tscrpt_reg_BetR_N"/>
</dbReference>
<proteinExistence type="predicted"/>
<evidence type="ECO:0000313" key="4">
    <source>
        <dbReference type="Proteomes" id="UP000477722"/>
    </source>
</evidence>
<reference evidence="3 4" key="1">
    <citation type="submission" date="2020-02" db="EMBL/GenBank/DDBJ databases">
        <title>Whole-genome analyses of novel actinobacteria.</title>
        <authorList>
            <person name="Sahin N."/>
            <person name="Tatar D."/>
        </authorList>
    </citation>
    <scope>NUCLEOTIDE SEQUENCE [LARGE SCALE GENOMIC DNA]</scope>
    <source>
        <strain evidence="3 4">SB3404</strain>
    </source>
</reference>
<accession>A0A6G4X3V8</accession>
<dbReference type="EMBL" id="JAAKZZ010000414">
    <property type="protein sequence ID" value="NGO72195.1"/>
    <property type="molecule type" value="Genomic_DNA"/>
</dbReference>
<name>A0A6G4X3V8_9ACTN</name>
<dbReference type="Pfam" id="PF08667">
    <property type="entry name" value="BetR"/>
    <property type="match status" value="1"/>
</dbReference>
<organism evidence="3 4">
    <name type="scientific">Streptomyces boncukensis</name>
    <dbReference type="NCBI Taxonomy" id="2711219"/>
    <lineage>
        <taxon>Bacteria</taxon>
        <taxon>Bacillati</taxon>
        <taxon>Actinomycetota</taxon>
        <taxon>Actinomycetes</taxon>
        <taxon>Kitasatosporales</taxon>
        <taxon>Streptomycetaceae</taxon>
        <taxon>Streptomyces</taxon>
    </lineage>
</organism>
<sequence>MVTTSGSGAEAGGTEAILRVTVDELRRRTGEQQSELAAALGLSPTGLSRRQSGKAAWKLEDVDRLAAHWSIPVPDLLTGTEHAAACLPADRVEPSRSAEQPAPPPEPPG</sequence>
<protein>
    <submittedName>
        <fullName evidence="3">Helix-turn-helix transcriptional regulator</fullName>
    </submittedName>
</protein>
<dbReference type="InterPro" id="IPR001387">
    <property type="entry name" value="Cro/C1-type_HTH"/>
</dbReference>
<dbReference type="CDD" id="cd00093">
    <property type="entry name" value="HTH_XRE"/>
    <property type="match status" value="1"/>
</dbReference>
<comment type="caution">
    <text evidence="3">The sequence shown here is derived from an EMBL/GenBank/DDBJ whole genome shotgun (WGS) entry which is preliminary data.</text>
</comment>
<feature type="non-terminal residue" evidence="3">
    <location>
        <position position="109"/>
    </location>
</feature>
<dbReference type="SUPFAM" id="SSF47413">
    <property type="entry name" value="lambda repressor-like DNA-binding domains"/>
    <property type="match status" value="1"/>
</dbReference>
<feature type="region of interest" description="Disordered" evidence="1">
    <location>
        <begin position="89"/>
        <end position="109"/>
    </location>
</feature>
<evidence type="ECO:0000256" key="1">
    <source>
        <dbReference type="SAM" id="MobiDB-lite"/>
    </source>
</evidence>
<evidence type="ECO:0000259" key="2">
    <source>
        <dbReference type="Pfam" id="PF08667"/>
    </source>
</evidence>
<dbReference type="Proteomes" id="UP000477722">
    <property type="component" value="Unassembled WGS sequence"/>
</dbReference>
<dbReference type="AlphaFoldDB" id="A0A6G4X3V8"/>
<evidence type="ECO:0000313" key="3">
    <source>
        <dbReference type="EMBL" id="NGO72195.1"/>
    </source>
</evidence>
<dbReference type="GO" id="GO:0003677">
    <property type="term" value="F:DNA binding"/>
    <property type="evidence" value="ECO:0007669"/>
    <property type="project" value="InterPro"/>
</dbReference>
<dbReference type="Gene3D" id="1.10.260.40">
    <property type="entry name" value="lambda repressor-like DNA-binding domains"/>
    <property type="match status" value="1"/>
</dbReference>
<keyword evidence="4" id="KW-1185">Reference proteome</keyword>
<dbReference type="InterPro" id="IPR010982">
    <property type="entry name" value="Lambda_DNA-bd_dom_sf"/>
</dbReference>